<dbReference type="GO" id="GO:0003700">
    <property type="term" value="F:DNA-binding transcription factor activity"/>
    <property type="evidence" value="ECO:0007669"/>
    <property type="project" value="TreeGrafter"/>
</dbReference>
<dbReference type="GO" id="GO:0003677">
    <property type="term" value="F:DNA binding"/>
    <property type="evidence" value="ECO:0007669"/>
    <property type="project" value="UniProtKB-KW"/>
</dbReference>
<proteinExistence type="predicted"/>
<dbReference type="SUPFAM" id="SSF46785">
    <property type="entry name" value="Winged helix' DNA-binding domain"/>
    <property type="match status" value="1"/>
</dbReference>
<reference evidence="6 7" key="1">
    <citation type="submission" date="2017-09" db="EMBL/GenBank/DDBJ databases">
        <title>Sequencing the genomes of two abundant thermophiles in Great Basin hot springs: Thermocrinis jamiesonii and novel Chloroflexi Thermoflexus hugenholtzii.</title>
        <authorList>
            <person name="Hedlund B."/>
        </authorList>
    </citation>
    <scope>NUCLEOTIDE SEQUENCE [LARGE SCALE GENOMIC DNA]</scope>
    <source>
        <strain evidence="6 7">G233</strain>
    </source>
</reference>
<dbReference type="CDD" id="cd00038">
    <property type="entry name" value="CAP_ED"/>
    <property type="match status" value="1"/>
</dbReference>
<evidence type="ECO:0000259" key="5">
    <source>
        <dbReference type="PROSITE" id="PS51063"/>
    </source>
</evidence>
<dbReference type="SMART" id="SM00419">
    <property type="entry name" value="HTH_CRP"/>
    <property type="match status" value="1"/>
</dbReference>
<dbReference type="Gene3D" id="2.60.120.10">
    <property type="entry name" value="Jelly Rolls"/>
    <property type="match status" value="1"/>
</dbReference>
<dbReference type="SUPFAM" id="SSF51206">
    <property type="entry name" value="cAMP-binding domain-like"/>
    <property type="match status" value="1"/>
</dbReference>
<evidence type="ECO:0000256" key="1">
    <source>
        <dbReference type="ARBA" id="ARBA00023015"/>
    </source>
</evidence>
<dbReference type="Pfam" id="PF13545">
    <property type="entry name" value="HTH_Crp_2"/>
    <property type="match status" value="1"/>
</dbReference>
<dbReference type="Proteomes" id="UP000223071">
    <property type="component" value="Unassembled WGS sequence"/>
</dbReference>
<dbReference type="AlphaFoldDB" id="A0A2A9HF27"/>
<dbReference type="EMBL" id="PDJQ01000001">
    <property type="protein sequence ID" value="PFG73953.1"/>
    <property type="molecule type" value="Genomic_DNA"/>
</dbReference>
<evidence type="ECO:0000256" key="3">
    <source>
        <dbReference type="ARBA" id="ARBA00023163"/>
    </source>
</evidence>
<dbReference type="InterPro" id="IPR036390">
    <property type="entry name" value="WH_DNA-bd_sf"/>
</dbReference>
<protein>
    <submittedName>
        <fullName evidence="6">Crp/Fnr family transcriptional regulator</fullName>
    </submittedName>
</protein>
<evidence type="ECO:0000313" key="7">
    <source>
        <dbReference type="Proteomes" id="UP000223071"/>
    </source>
</evidence>
<dbReference type="PANTHER" id="PTHR24567:SF74">
    <property type="entry name" value="HTH-TYPE TRANSCRIPTIONAL REGULATOR ARCR"/>
    <property type="match status" value="1"/>
</dbReference>
<dbReference type="InterPro" id="IPR012318">
    <property type="entry name" value="HTH_CRP"/>
</dbReference>
<dbReference type="InterPro" id="IPR014710">
    <property type="entry name" value="RmlC-like_jellyroll"/>
</dbReference>
<dbReference type="PANTHER" id="PTHR24567">
    <property type="entry name" value="CRP FAMILY TRANSCRIPTIONAL REGULATORY PROTEIN"/>
    <property type="match status" value="1"/>
</dbReference>
<dbReference type="Gene3D" id="1.10.10.10">
    <property type="entry name" value="Winged helix-like DNA-binding domain superfamily/Winged helix DNA-binding domain"/>
    <property type="match status" value="1"/>
</dbReference>
<dbReference type="PROSITE" id="PS50042">
    <property type="entry name" value="CNMP_BINDING_3"/>
    <property type="match status" value="1"/>
</dbReference>
<dbReference type="RefSeq" id="WP_098503376.1">
    <property type="nucleotide sequence ID" value="NZ_PDJQ01000001.1"/>
</dbReference>
<accession>A0A2A9HF27</accession>
<evidence type="ECO:0000313" key="6">
    <source>
        <dbReference type="EMBL" id="PFG73953.1"/>
    </source>
</evidence>
<name>A0A2A9HF27_TEPT2</name>
<keyword evidence="3" id="KW-0804">Transcription</keyword>
<organism evidence="6 7">
    <name type="scientific">Tepidiforma thermophila (strain KCTC 52669 / CGMCC 1.13589 / G233)</name>
    <dbReference type="NCBI Taxonomy" id="2761530"/>
    <lineage>
        <taxon>Bacteria</taxon>
        <taxon>Bacillati</taxon>
        <taxon>Chloroflexota</taxon>
        <taxon>Tepidiformia</taxon>
        <taxon>Tepidiformales</taxon>
        <taxon>Tepidiformaceae</taxon>
        <taxon>Tepidiforma</taxon>
    </lineage>
</organism>
<keyword evidence="1" id="KW-0805">Transcription regulation</keyword>
<dbReference type="SMART" id="SM00100">
    <property type="entry name" value="cNMP"/>
    <property type="match status" value="1"/>
</dbReference>
<feature type="domain" description="Cyclic nucleotide-binding" evidence="4">
    <location>
        <begin position="32"/>
        <end position="152"/>
    </location>
</feature>
<keyword evidence="7" id="KW-1185">Reference proteome</keyword>
<dbReference type="GO" id="GO:0005829">
    <property type="term" value="C:cytosol"/>
    <property type="evidence" value="ECO:0007669"/>
    <property type="project" value="TreeGrafter"/>
</dbReference>
<dbReference type="InterPro" id="IPR018490">
    <property type="entry name" value="cNMP-bd_dom_sf"/>
</dbReference>
<dbReference type="PRINTS" id="PR00034">
    <property type="entry name" value="HTHCRP"/>
</dbReference>
<sequence>MTIETPARHSQPRGRQALQRSIAWYLRQLSRVLNVLTDEELERLVPHLTERRFKPRQVIFATGDPAERVYLILKGRVKIYQVADNGKEIILDVAGKGDVVGDMAIVEDGERTATAQAIDETIAVSISWEDFSHLLQQSPRLGMAMMELMARRLAGMQRTFMNIVSKPVSARLADTLLSRAEDGIIRLGLTHQELAQTIGTSRETVTALLSRFTTLGAIAPIPDGYRILDEDLLDDIAAGEVPVSPRHPVNTPASTMAG</sequence>
<evidence type="ECO:0000256" key="2">
    <source>
        <dbReference type="ARBA" id="ARBA00023125"/>
    </source>
</evidence>
<comment type="caution">
    <text evidence="6">The sequence shown here is derived from an EMBL/GenBank/DDBJ whole genome shotgun (WGS) entry which is preliminary data.</text>
</comment>
<dbReference type="InterPro" id="IPR050397">
    <property type="entry name" value="Env_Response_Regulators"/>
</dbReference>
<gene>
    <name evidence="6" type="ORF">A9A59_1159</name>
</gene>
<dbReference type="PROSITE" id="PS51063">
    <property type="entry name" value="HTH_CRP_2"/>
    <property type="match status" value="1"/>
</dbReference>
<evidence type="ECO:0000259" key="4">
    <source>
        <dbReference type="PROSITE" id="PS50042"/>
    </source>
</evidence>
<dbReference type="InterPro" id="IPR000595">
    <property type="entry name" value="cNMP-bd_dom"/>
</dbReference>
<dbReference type="Pfam" id="PF00027">
    <property type="entry name" value="cNMP_binding"/>
    <property type="match status" value="1"/>
</dbReference>
<dbReference type="InterPro" id="IPR036388">
    <property type="entry name" value="WH-like_DNA-bd_sf"/>
</dbReference>
<keyword evidence="2" id="KW-0238">DNA-binding</keyword>
<feature type="domain" description="HTH crp-type" evidence="5">
    <location>
        <begin position="166"/>
        <end position="231"/>
    </location>
</feature>